<organism evidence="1 2">
    <name type="scientific">Cystoisospora suis</name>
    <dbReference type="NCBI Taxonomy" id="483139"/>
    <lineage>
        <taxon>Eukaryota</taxon>
        <taxon>Sar</taxon>
        <taxon>Alveolata</taxon>
        <taxon>Apicomplexa</taxon>
        <taxon>Conoidasida</taxon>
        <taxon>Coccidia</taxon>
        <taxon>Eucoccidiorida</taxon>
        <taxon>Eimeriorina</taxon>
        <taxon>Sarcocystidae</taxon>
        <taxon>Cystoisospora</taxon>
    </lineage>
</organism>
<name>A0A2C6KVD6_9APIC</name>
<keyword evidence="2" id="KW-1185">Reference proteome</keyword>
<dbReference type="GeneID" id="94429449"/>
<dbReference type="VEuPathDB" id="ToxoDB:CSUI_006073"/>
<proteinExistence type="predicted"/>
<gene>
    <name evidence="1" type="ORF">CSUI_006073</name>
</gene>
<evidence type="ECO:0000313" key="2">
    <source>
        <dbReference type="Proteomes" id="UP000221165"/>
    </source>
</evidence>
<dbReference type="EMBL" id="MIGC01003025">
    <property type="protein sequence ID" value="PHJ20104.1"/>
    <property type="molecule type" value="Genomic_DNA"/>
</dbReference>
<sequence>MRRPFPLDIGVEKARVRGKICCIFFLASEFPSTAEECTLSARLQLAEKYSRCRRRSATSASSC</sequence>
<evidence type="ECO:0000313" key="1">
    <source>
        <dbReference type="EMBL" id="PHJ20104.1"/>
    </source>
</evidence>
<comment type="caution">
    <text evidence="1">The sequence shown here is derived from an EMBL/GenBank/DDBJ whole genome shotgun (WGS) entry which is preliminary data.</text>
</comment>
<dbReference type="Proteomes" id="UP000221165">
    <property type="component" value="Unassembled WGS sequence"/>
</dbReference>
<dbReference type="RefSeq" id="XP_067921795.1">
    <property type="nucleotide sequence ID" value="XM_068066238.1"/>
</dbReference>
<dbReference type="AlphaFoldDB" id="A0A2C6KVD6"/>
<protein>
    <submittedName>
        <fullName evidence="1">Uncharacterized protein</fullName>
    </submittedName>
</protein>
<accession>A0A2C6KVD6</accession>
<reference evidence="1 2" key="1">
    <citation type="journal article" date="2017" name="Int. J. Parasitol.">
        <title>The genome of the protozoan parasite Cystoisospora suis and a reverse vaccinology approach to identify vaccine candidates.</title>
        <authorList>
            <person name="Palmieri N."/>
            <person name="Shrestha A."/>
            <person name="Ruttkowski B."/>
            <person name="Beck T."/>
            <person name="Vogl C."/>
            <person name="Tomley F."/>
            <person name="Blake D.P."/>
            <person name="Joachim A."/>
        </authorList>
    </citation>
    <scope>NUCLEOTIDE SEQUENCE [LARGE SCALE GENOMIC DNA]</scope>
    <source>
        <strain evidence="1 2">Wien I</strain>
    </source>
</reference>